<keyword evidence="5" id="KW-1185">Reference proteome</keyword>
<keyword evidence="2" id="KW-0520">NAD</keyword>
<dbReference type="PANTHER" id="PTHR43333">
    <property type="entry name" value="2-HACID_DH_C DOMAIN-CONTAINING PROTEIN"/>
    <property type="match status" value="1"/>
</dbReference>
<name>A0AAE3W5U1_9ACTN</name>
<dbReference type="PANTHER" id="PTHR43333:SF1">
    <property type="entry name" value="D-ISOMER SPECIFIC 2-HYDROXYACID DEHYDROGENASE NAD-BINDING DOMAIN-CONTAINING PROTEIN"/>
    <property type="match status" value="1"/>
</dbReference>
<dbReference type="InterPro" id="IPR029753">
    <property type="entry name" value="D-isomer_DH_CS"/>
</dbReference>
<evidence type="ECO:0000313" key="5">
    <source>
        <dbReference type="Proteomes" id="UP001240236"/>
    </source>
</evidence>
<dbReference type="GO" id="GO:0016616">
    <property type="term" value="F:oxidoreductase activity, acting on the CH-OH group of donors, NAD or NADP as acceptor"/>
    <property type="evidence" value="ECO:0007669"/>
    <property type="project" value="UniProtKB-ARBA"/>
</dbReference>
<dbReference type="CDD" id="cd12166">
    <property type="entry name" value="2-Hacid_dh_7"/>
    <property type="match status" value="1"/>
</dbReference>
<dbReference type="GO" id="GO:0051287">
    <property type="term" value="F:NAD binding"/>
    <property type="evidence" value="ECO:0007669"/>
    <property type="project" value="InterPro"/>
</dbReference>
<keyword evidence="1" id="KW-0560">Oxidoreductase</keyword>
<evidence type="ECO:0000256" key="2">
    <source>
        <dbReference type="ARBA" id="ARBA00023027"/>
    </source>
</evidence>
<feature type="domain" description="D-isomer specific 2-hydroxyacid dehydrogenase NAD-binding" evidence="3">
    <location>
        <begin position="103"/>
        <end position="274"/>
    </location>
</feature>
<gene>
    <name evidence="4" type="ORF">J2S42_005604</name>
</gene>
<dbReference type="InterPro" id="IPR036291">
    <property type="entry name" value="NAD(P)-bd_dom_sf"/>
</dbReference>
<dbReference type="PROSITE" id="PS00671">
    <property type="entry name" value="D_2_HYDROXYACID_DH_3"/>
    <property type="match status" value="1"/>
</dbReference>
<dbReference type="Gene3D" id="3.40.50.720">
    <property type="entry name" value="NAD(P)-binding Rossmann-like Domain"/>
    <property type="match status" value="2"/>
</dbReference>
<evidence type="ECO:0000259" key="3">
    <source>
        <dbReference type="Pfam" id="PF02826"/>
    </source>
</evidence>
<protein>
    <submittedName>
        <fullName evidence="4">Phosphoglycerate dehydrogenase-like enzyme</fullName>
    </submittedName>
</protein>
<comment type="caution">
    <text evidence="4">The sequence shown here is derived from an EMBL/GenBank/DDBJ whole genome shotgun (WGS) entry which is preliminary data.</text>
</comment>
<dbReference type="EMBL" id="JAUSUZ010000001">
    <property type="protein sequence ID" value="MDQ0368935.1"/>
    <property type="molecule type" value="Genomic_DNA"/>
</dbReference>
<dbReference type="RefSeq" id="WP_307243826.1">
    <property type="nucleotide sequence ID" value="NZ_JAUSUZ010000001.1"/>
</dbReference>
<dbReference type="Pfam" id="PF02826">
    <property type="entry name" value="2-Hacid_dh_C"/>
    <property type="match status" value="1"/>
</dbReference>
<sequence length="309" mass="32351">MKIWVPHEHGAGLLGALPPDTTVEVLPAPDAPMPSAPAGVRFWVPPFLARDDVATLAARFPDLEVVQLLSAGAEVWTGQLPPHVTLCDARGVHDSSTAEWAMTAILAHLRSFPAFIRAQAAGEWAYAGNTPTDELAGKHVLIVGAGSIGTALAARLRPFEVTVTLVARRPRPDDGVRAVEDLPGLLPRADVVVLLVPLTEATRALVDAGFLGTMRDGALLVNVARGLVVDTAALVAEVSSGRLSAALDVTDPEPLPAGHPLWGLPNVLITPHVAGSVRGLHPRAYALVGAQIRRFAGGLPLENVVVDGY</sequence>
<evidence type="ECO:0000256" key="1">
    <source>
        <dbReference type="ARBA" id="ARBA00023002"/>
    </source>
</evidence>
<evidence type="ECO:0000313" key="4">
    <source>
        <dbReference type="EMBL" id="MDQ0368935.1"/>
    </source>
</evidence>
<accession>A0AAE3W5U1</accession>
<organism evidence="4 5">
    <name type="scientific">Catenuloplanes indicus</name>
    <dbReference type="NCBI Taxonomy" id="137267"/>
    <lineage>
        <taxon>Bacteria</taxon>
        <taxon>Bacillati</taxon>
        <taxon>Actinomycetota</taxon>
        <taxon>Actinomycetes</taxon>
        <taxon>Micromonosporales</taxon>
        <taxon>Micromonosporaceae</taxon>
        <taxon>Catenuloplanes</taxon>
    </lineage>
</organism>
<dbReference type="Proteomes" id="UP001240236">
    <property type="component" value="Unassembled WGS sequence"/>
</dbReference>
<proteinExistence type="predicted"/>
<dbReference type="InterPro" id="IPR006140">
    <property type="entry name" value="D-isomer_DH_NAD-bd"/>
</dbReference>
<dbReference type="SUPFAM" id="SSF51735">
    <property type="entry name" value="NAD(P)-binding Rossmann-fold domains"/>
    <property type="match status" value="1"/>
</dbReference>
<dbReference type="AlphaFoldDB" id="A0AAE3W5U1"/>
<reference evidence="4 5" key="1">
    <citation type="submission" date="2023-07" db="EMBL/GenBank/DDBJ databases">
        <title>Sequencing the genomes of 1000 actinobacteria strains.</title>
        <authorList>
            <person name="Klenk H.-P."/>
        </authorList>
    </citation>
    <scope>NUCLEOTIDE SEQUENCE [LARGE SCALE GENOMIC DNA]</scope>
    <source>
        <strain evidence="4 5">DSM 44709</strain>
    </source>
</reference>